<sequence length="98" mass="11254">MEKIKIEFQYFENCPNHEAMRQNLIEAIKGIENKIELTEVKVENEEVARRVSFRGSPTILINGKDLIDMPAPENPKLACRFYPGGIPSPEEIRERILG</sequence>
<protein>
    <recommendedName>
        <fullName evidence="4">Alkylmercury lyase</fullName>
    </recommendedName>
</protein>
<dbReference type="EMBL" id="CP003557">
    <property type="protein sequence ID" value="AFN74302.1"/>
    <property type="molecule type" value="Genomic_DNA"/>
</dbReference>
<gene>
    <name evidence="2" type="ordered locus">MROS_1062</name>
</gene>
<dbReference type="RefSeq" id="WP_014855738.1">
    <property type="nucleotide sequence ID" value="NC_018178.1"/>
</dbReference>
<dbReference type="Gene3D" id="3.40.30.10">
    <property type="entry name" value="Glutaredoxin"/>
    <property type="match status" value="1"/>
</dbReference>
<reference evidence="2 3" key="1">
    <citation type="journal article" date="2013" name="PLoS ONE">
        <title>Genomic analysis of Melioribacter roseus, facultatively anaerobic organotrophic bacterium representing a novel deep lineage within Bacteriodetes/Chlorobi group.</title>
        <authorList>
            <person name="Kadnikov V.V."/>
            <person name="Mardanov A.V."/>
            <person name="Podosokorskaya O.A."/>
            <person name="Gavrilov S.N."/>
            <person name="Kublanov I.V."/>
            <person name="Beletsky A.V."/>
            <person name="Bonch-Osmolovskaya E.A."/>
            <person name="Ravin N.V."/>
        </authorList>
    </citation>
    <scope>NUCLEOTIDE SEQUENCE [LARGE SCALE GENOMIC DNA]</scope>
    <source>
        <strain evidence="3">JCM 17771 / P3M-2</strain>
    </source>
</reference>
<evidence type="ECO:0000256" key="1">
    <source>
        <dbReference type="SAM" id="Coils"/>
    </source>
</evidence>
<proteinExistence type="predicted"/>
<dbReference type="eggNOG" id="ENOG5033FHN">
    <property type="taxonomic scope" value="Bacteria"/>
</dbReference>
<dbReference type="Proteomes" id="UP000009011">
    <property type="component" value="Chromosome"/>
</dbReference>
<dbReference type="KEGG" id="mro:MROS_1062"/>
<accession>I6YUQ7</accession>
<evidence type="ECO:0000313" key="2">
    <source>
        <dbReference type="EMBL" id="AFN74302.1"/>
    </source>
</evidence>
<dbReference type="AlphaFoldDB" id="I6YUQ7"/>
<evidence type="ECO:0000313" key="3">
    <source>
        <dbReference type="Proteomes" id="UP000009011"/>
    </source>
</evidence>
<dbReference type="STRING" id="1191523.MROS_1062"/>
<evidence type="ECO:0008006" key="4">
    <source>
        <dbReference type="Google" id="ProtNLM"/>
    </source>
</evidence>
<organism evidence="2 3">
    <name type="scientific">Melioribacter roseus (strain DSM 23840 / JCM 17771 / VKM B-2668 / P3M-2)</name>
    <dbReference type="NCBI Taxonomy" id="1191523"/>
    <lineage>
        <taxon>Bacteria</taxon>
        <taxon>Pseudomonadati</taxon>
        <taxon>Ignavibacteriota</taxon>
        <taxon>Ignavibacteria</taxon>
        <taxon>Ignavibacteriales</taxon>
        <taxon>Melioribacteraceae</taxon>
        <taxon>Melioribacter</taxon>
    </lineage>
</organism>
<name>I6YUQ7_MELRP</name>
<dbReference type="OrthoDB" id="7185309at2"/>
<keyword evidence="3" id="KW-1185">Reference proteome</keyword>
<dbReference type="HOGENOM" id="CLU_133764_1_0_10"/>
<feature type="coiled-coil region" evidence="1">
    <location>
        <begin position="21"/>
        <end position="48"/>
    </location>
</feature>
<keyword evidence="1" id="KW-0175">Coiled coil</keyword>